<dbReference type="PANTHER" id="PTHR30224:SF4">
    <property type="entry name" value="ELECTRON TRANSPORT PROTEIN YCCM-RELATED"/>
    <property type="match status" value="1"/>
</dbReference>
<keyword evidence="4" id="KW-0408">Iron</keyword>
<feature type="domain" description="4Fe-4S ferredoxin-type" evidence="9">
    <location>
        <begin position="244"/>
        <end position="273"/>
    </location>
</feature>
<name>A0ABV2CRX6_9RHOO</name>
<dbReference type="Proteomes" id="UP001548590">
    <property type="component" value="Unassembled WGS sequence"/>
</dbReference>
<organism evidence="10 11">
    <name type="scientific">Uliginosibacterium paludis</name>
    <dbReference type="NCBI Taxonomy" id="1615952"/>
    <lineage>
        <taxon>Bacteria</taxon>
        <taxon>Pseudomonadati</taxon>
        <taxon>Pseudomonadota</taxon>
        <taxon>Betaproteobacteria</taxon>
        <taxon>Rhodocyclales</taxon>
        <taxon>Zoogloeaceae</taxon>
        <taxon>Uliginosibacterium</taxon>
    </lineage>
</organism>
<evidence type="ECO:0000313" key="10">
    <source>
        <dbReference type="EMBL" id="MET1490671.1"/>
    </source>
</evidence>
<proteinExistence type="predicted"/>
<dbReference type="InterPro" id="IPR052378">
    <property type="entry name" value="NosR_regulator"/>
</dbReference>
<feature type="signal peptide" evidence="8">
    <location>
        <begin position="1"/>
        <end position="29"/>
    </location>
</feature>
<dbReference type="Pfam" id="PF12801">
    <property type="entry name" value="Fer4_5"/>
    <property type="match status" value="2"/>
</dbReference>
<keyword evidence="7" id="KW-0812">Transmembrane</keyword>
<feature type="chain" id="PRO_5045295573" evidence="8">
    <location>
        <begin position="30"/>
        <end position="402"/>
    </location>
</feature>
<dbReference type="PROSITE" id="PS51379">
    <property type="entry name" value="4FE4S_FER_2"/>
    <property type="match status" value="2"/>
</dbReference>
<evidence type="ECO:0000256" key="4">
    <source>
        <dbReference type="ARBA" id="ARBA00023004"/>
    </source>
</evidence>
<reference evidence="10 11" key="1">
    <citation type="submission" date="2024-07" db="EMBL/GenBank/DDBJ databases">
        <title>Uliginosibacterium paludis KCTC:42655.</title>
        <authorList>
            <person name="Kim M.K."/>
        </authorList>
    </citation>
    <scope>NUCLEOTIDE SEQUENCE [LARGE SCALE GENOMIC DNA]</scope>
    <source>
        <strain evidence="10 11">KCTC 42655</strain>
    </source>
</reference>
<comment type="subcellular location">
    <subcellularLocation>
        <location evidence="1">Cell membrane</location>
    </subcellularLocation>
</comment>
<protein>
    <submittedName>
        <fullName evidence="10">4Fe-4S binding protein</fullName>
    </submittedName>
</protein>
<keyword evidence="2" id="KW-1003">Cell membrane</keyword>
<dbReference type="InterPro" id="IPR017900">
    <property type="entry name" value="4Fe4S_Fe_S_CS"/>
</dbReference>
<dbReference type="EMBL" id="JBEWLZ010000006">
    <property type="protein sequence ID" value="MET1490671.1"/>
    <property type="molecule type" value="Genomic_DNA"/>
</dbReference>
<keyword evidence="11" id="KW-1185">Reference proteome</keyword>
<dbReference type="PROSITE" id="PS00198">
    <property type="entry name" value="4FE4S_FER_1"/>
    <property type="match status" value="1"/>
</dbReference>
<dbReference type="Pfam" id="PF13237">
    <property type="entry name" value="Fer4_10"/>
    <property type="match status" value="1"/>
</dbReference>
<keyword evidence="5" id="KW-0411">Iron-sulfur</keyword>
<evidence type="ECO:0000313" key="11">
    <source>
        <dbReference type="Proteomes" id="UP001548590"/>
    </source>
</evidence>
<evidence type="ECO:0000259" key="9">
    <source>
        <dbReference type="PROSITE" id="PS51379"/>
    </source>
</evidence>
<gene>
    <name evidence="10" type="ORF">ABVT11_12615</name>
</gene>
<dbReference type="InterPro" id="IPR017896">
    <property type="entry name" value="4Fe4S_Fe-S-bd"/>
</dbReference>
<sequence length="402" mass="43597">MKNTHQHSRHVQPARLALQLGFLALTSFAAWRHQTLGGGPEGAASIDALCPFGGLEALFRFAMTGEYIQRLNSSDFVLLGGTILLALTVGRHFCGWLCPLGTLQELARKLGRRLFGKRVFTVPPVLDKPLRWMKYVVLVWALVFTWKTGSLIIRPYDPWAAYAHGFAGWGEMWSEFAVGSAILFAMLIGGLFIDRLFCKYLCPLGAFLGLTTKLGFFSIRRKENACLACTKCDQACPVNIPVMQQAVIRSSECIGCLSCTTACPTGKRNTPDEGKTFLLPAVAGRTLRPALIGTAGLVLFAGSIGLAQLGGVWRTLPVSLTAVASVNGELDPQAIRGFMTLAEIADTYGLAPDALYRELGLSETQVPANTKAKDVRVLTGQSEEAFDTQTIRDAVARLRTAP</sequence>
<evidence type="ECO:0000256" key="2">
    <source>
        <dbReference type="ARBA" id="ARBA00022475"/>
    </source>
</evidence>
<keyword evidence="3" id="KW-0479">Metal-binding</keyword>
<dbReference type="RefSeq" id="WP_345927554.1">
    <property type="nucleotide sequence ID" value="NZ_JBDIVF010000004.1"/>
</dbReference>
<dbReference type="PANTHER" id="PTHR30224">
    <property type="entry name" value="ELECTRON TRANSPORT PROTEIN"/>
    <property type="match status" value="1"/>
</dbReference>
<keyword evidence="7" id="KW-1133">Transmembrane helix</keyword>
<keyword evidence="6 7" id="KW-0472">Membrane</keyword>
<evidence type="ECO:0000256" key="3">
    <source>
        <dbReference type="ARBA" id="ARBA00022723"/>
    </source>
</evidence>
<dbReference type="SUPFAM" id="SSF54862">
    <property type="entry name" value="4Fe-4S ferredoxins"/>
    <property type="match status" value="1"/>
</dbReference>
<comment type="caution">
    <text evidence="10">The sequence shown here is derived from an EMBL/GenBank/DDBJ whole genome shotgun (WGS) entry which is preliminary data.</text>
</comment>
<evidence type="ECO:0000256" key="7">
    <source>
        <dbReference type="SAM" id="Phobius"/>
    </source>
</evidence>
<evidence type="ECO:0000256" key="1">
    <source>
        <dbReference type="ARBA" id="ARBA00004236"/>
    </source>
</evidence>
<feature type="transmembrane region" description="Helical" evidence="7">
    <location>
        <begin position="173"/>
        <end position="193"/>
    </location>
</feature>
<dbReference type="Gene3D" id="3.30.70.20">
    <property type="match status" value="1"/>
</dbReference>
<evidence type="ECO:0000256" key="5">
    <source>
        <dbReference type="ARBA" id="ARBA00023014"/>
    </source>
</evidence>
<keyword evidence="8" id="KW-0732">Signal</keyword>
<feature type="transmembrane region" description="Helical" evidence="7">
    <location>
        <begin position="135"/>
        <end position="153"/>
    </location>
</feature>
<evidence type="ECO:0000256" key="8">
    <source>
        <dbReference type="SAM" id="SignalP"/>
    </source>
</evidence>
<accession>A0ABV2CRX6</accession>
<evidence type="ECO:0000256" key="6">
    <source>
        <dbReference type="ARBA" id="ARBA00023136"/>
    </source>
</evidence>
<feature type="domain" description="4Fe-4S ferredoxin-type" evidence="9">
    <location>
        <begin position="217"/>
        <end position="243"/>
    </location>
</feature>